<name>A0A1F5SJ10_9BACT</name>
<dbReference type="NCBIfam" id="TIGR02227">
    <property type="entry name" value="sigpep_I_bact"/>
    <property type="match status" value="1"/>
</dbReference>
<dbReference type="GO" id="GO:0006465">
    <property type="term" value="P:signal peptide processing"/>
    <property type="evidence" value="ECO:0007669"/>
    <property type="project" value="InterPro"/>
</dbReference>
<dbReference type="Proteomes" id="UP000178925">
    <property type="component" value="Unassembled WGS sequence"/>
</dbReference>
<keyword evidence="2" id="KW-0645">Protease</keyword>
<feature type="domain" description="Peptidase S26" evidence="3">
    <location>
        <begin position="53"/>
        <end position="190"/>
    </location>
</feature>
<gene>
    <name evidence="4" type="ORF">A2242_01595</name>
</gene>
<feature type="transmembrane region" description="Helical" evidence="2">
    <location>
        <begin position="9"/>
        <end position="30"/>
    </location>
</feature>
<dbReference type="EMBL" id="MFGC01000038">
    <property type="protein sequence ID" value="OGF26632.1"/>
    <property type="molecule type" value="Genomic_DNA"/>
</dbReference>
<dbReference type="GO" id="GO:0016020">
    <property type="term" value="C:membrane"/>
    <property type="evidence" value="ECO:0007669"/>
    <property type="project" value="UniProtKB-SubCell"/>
</dbReference>
<comment type="subcellular location">
    <subcellularLocation>
        <location evidence="2">Membrane</location>
        <topology evidence="2">Single-pass type II membrane protein</topology>
    </subcellularLocation>
</comment>
<evidence type="ECO:0000256" key="2">
    <source>
        <dbReference type="RuleBase" id="RU362042"/>
    </source>
</evidence>
<dbReference type="SUPFAM" id="SSF51306">
    <property type="entry name" value="LexA/Signal peptidase"/>
    <property type="match status" value="1"/>
</dbReference>
<dbReference type="InterPro" id="IPR000223">
    <property type="entry name" value="Pept_S26A_signal_pept_1"/>
</dbReference>
<dbReference type="Pfam" id="PF10502">
    <property type="entry name" value="Peptidase_S26"/>
    <property type="match status" value="1"/>
</dbReference>
<keyword evidence="2" id="KW-0378">Hydrolase</keyword>
<keyword evidence="2" id="KW-1133">Transmembrane helix</keyword>
<dbReference type="Gene3D" id="2.10.109.10">
    <property type="entry name" value="Umud Fragment, subunit A"/>
    <property type="match status" value="1"/>
</dbReference>
<comment type="similarity">
    <text evidence="2">Belongs to the peptidase S26 family.</text>
</comment>
<dbReference type="GO" id="GO:0004252">
    <property type="term" value="F:serine-type endopeptidase activity"/>
    <property type="evidence" value="ECO:0007669"/>
    <property type="project" value="InterPro"/>
</dbReference>
<dbReference type="InterPro" id="IPR036286">
    <property type="entry name" value="LexA/Signal_pep-like_sf"/>
</dbReference>
<evidence type="ECO:0000313" key="4">
    <source>
        <dbReference type="EMBL" id="OGF26632.1"/>
    </source>
</evidence>
<accession>A0A1F5SJ10</accession>
<reference evidence="4 5" key="1">
    <citation type="journal article" date="2016" name="Nat. Commun.">
        <title>Thousands of microbial genomes shed light on interconnected biogeochemical processes in an aquifer system.</title>
        <authorList>
            <person name="Anantharaman K."/>
            <person name="Brown C.T."/>
            <person name="Hug L.A."/>
            <person name="Sharon I."/>
            <person name="Castelle C.J."/>
            <person name="Probst A.J."/>
            <person name="Thomas B.C."/>
            <person name="Singh A."/>
            <person name="Wilkins M.J."/>
            <person name="Karaoz U."/>
            <person name="Brodie E.L."/>
            <person name="Williams K.H."/>
            <person name="Hubbard S.S."/>
            <person name="Banfield J.F."/>
        </authorList>
    </citation>
    <scope>NUCLEOTIDE SEQUENCE [LARGE SCALE GENOMIC DNA]</scope>
</reference>
<evidence type="ECO:0000259" key="3">
    <source>
        <dbReference type="Pfam" id="PF10502"/>
    </source>
</evidence>
<keyword evidence="2" id="KW-0812">Transmembrane</keyword>
<feature type="active site" evidence="1">
    <location>
        <position position="57"/>
    </location>
</feature>
<keyword evidence="2" id="KW-0472">Membrane</keyword>
<dbReference type="CDD" id="cd06462">
    <property type="entry name" value="Peptidase_S24_S26"/>
    <property type="match status" value="1"/>
</dbReference>
<protein>
    <recommendedName>
        <fullName evidence="2">Signal peptidase I</fullName>
        <ecNumber evidence="2">3.4.21.89</ecNumber>
    </recommendedName>
</protein>
<feature type="active site" evidence="1">
    <location>
        <position position="99"/>
    </location>
</feature>
<dbReference type="EC" id="3.4.21.89" evidence="2"/>
<proteinExistence type="inferred from homology"/>
<organism evidence="4 5">
    <name type="scientific">Candidatus Falkowbacteria bacterium RIFOXYA2_FULL_47_9</name>
    <dbReference type="NCBI Taxonomy" id="1797995"/>
    <lineage>
        <taxon>Bacteria</taxon>
        <taxon>Candidatus Falkowiibacteriota</taxon>
    </lineage>
</organism>
<sequence>MEKFTKKFLFYFGSFIAVIVIAELVVFVYLKFNNNKSEKIDLTCVSEQTDEIVRGQSLSGVIEEGQTVKLLRNFYNCNPVQRGDIIAYNLSGRTEPIIKIVKGLPGDEFKLEQNQRGGYNIIINNKILTVSTGAPYELPAGRQKMLELYIHDYNGVIPPDAYLIFGNLSSGSLDSTRFGLVGKEGIAGKIHPVK</sequence>
<evidence type="ECO:0000256" key="1">
    <source>
        <dbReference type="PIRSR" id="PIRSR600223-1"/>
    </source>
</evidence>
<comment type="catalytic activity">
    <reaction evidence="2">
        <text>Cleavage of hydrophobic, N-terminal signal or leader sequences from secreted and periplasmic proteins.</text>
        <dbReference type="EC" id="3.4.21.89"/>
    </reaction>
</comment>
<dbReference type="AlphaFoldDB" id="A0A1F5SJ10"/>
<dbReference type="STRING" id="1797995.A2242_01595"/>
<dbReference type="InterPro" id="IPR019533">
    <property type="entry name" value="Peptidase_S26"/>
</dbReference>
<evidence type="ECO:0000313" key="5">
    <source>
        <dbReference type="Proteomes" id="UP000178925"/>
    </source>
</evidence>
<dbReference type="GO" id="GO:0009003">
    <property type="term" value="F:signal peptidase activity"/>
    <property type="evidence" value="ECO:0007669"/>
    <property type="project" value="UniProtKB-EC"/>
</dbReference>
<comment type="caution">
    <text evidence="4">The sequence shown here is derived from an EMBL/GenBank/DDBJ whole genome shotgun (WGS) entry which is preliminary data.</text>
</comment>